<organism evidence="1 2">
    <name type="scientific">Paraglomus brasilianum</name>
    <dbReference type="NCBI Taxonomy" id="144538"/>
    <lineage>
        <taxon>Eukaryota</taxon>
        <taxon>Fungi</taxon>
        <taxon>Fungi incertae sedis</taxon>
        <taxon>Mucoromycota</taxon>
        <taxon>Glomeromycotina</taxon>
        <taxon>Glomeromycetes</taxon>
        <taxon>Paraglomerales</taxon>
        <taxon>Paraglomeraceae</taxon>
        <taxon>Paraglomus</taxon>
    </lineage>
</organism>
<keyword evidence="2" id="KW-1185">Reference proteome</keyword>
<evidence type="ECO:0000313" key="1">
    <source>
        <dbReference type="EMBL" id="CAG8476881.1"/>
    </source>
</evidence>
<dbReference type="EMBL" id="CAJVPI010000086">
    <property type="protein sequence ID" value="CAG8476881.1"/>
    <property type="molecule type" value="Genomic_DNA"/>
</dbReference>
<gene>
    <name evidence="1" type="ORF">PBRASI_LOCUS1367</name>
</gene>
<name>A0A9N8Z515_9GLOM</name>
<proteinExistence type="predicted"/>
<reference evidence="1" key="1">
    <citation type="submission" date="2021-06" db="EMBL/GenBank/DDBJ databases">
        <authorList>
            <person name="Kallberg Y."/>
            <person name="Tangrot J."/>
            <person name="Rosling A."/>
        </authorList>
    </citation>
    <scope>NUCLEOTIDE SEQUENCE</scope>
    <source>
        <strain evidence="1">BR232B</strain>
    </source>
</reference>
<dbReference type="Proteomes" id="UP000789739">
    <property type="component" value="Unassembled WGS sequence"/>
</dbReference>
<protein>
    <submittedName>
        <fullName evidence="1">10091_t:CDS:1</fullName>
    </submittedName>
</protein>
<accession>A0A9N8Z515</accession>
<evidence type="ECO:0000313" key="2">
    <source>
        <dbReference type="Proteomes" id="UP000789739"/>
    </source>
</evidence>
<dbReference type="OrthoDB" id="2370938at2759"/>
<comment type="caution">
    <text evidence="1">The sequence shown here is derived from an EMBL/GenBank/DDBJ whole genome shotgun (WGS) entry which is preliminary data.</text>
</comment>
<dbReference type="AlphaFoldDB" id="A0A9N8Z515"/>
<sequence length="154" mass="18152">MKLNEDVCKKLSEPAYWISISKPSLFGYLNYLAQTKDSLPKDKIQSQYVSELTIIKRSYKEMDEQYNTVAEALEYFVNEKTSEEVKDFWEDKKLDQKLHTLDKKRKLVEAEGVVNFLQTGNERLNDTSKMVHKSQLNFMEQKVKDANKVKRFNV</sequence>